<dbReference type="InterPro" id="IPR006680">
    <property type="entry name" value="Amidohydro-rel"/>
</dbReference>
<gene>
    <name evidence="3" type="primary">ssnA</name>
    <name evidence="3" type="ORF">ACCQ42_02915</name>
</gene>
<dbReference type="Gene3D" id="2.30.40.10">
    <property type="entry name" value="Urease, subunit C, domain 1"/>
    <property type="match status" value="1"/>
</dbReference>
<accession>A0ABW9MF40</accession>
<dbReference type="Gene3D" id="3.20.20.140">
    <property type="entry name" value="Metal-dependent hydrolases"/>
    <property type="match status" value="1"/>
</dbReference>
<dbReference type="EMBL" id="JBGMEF010000015">
    <property type="protein sequence ID" value="MFO3666720.1"/>
    <property type="molecule type" value="Genomic_DNA"/>
</dbReference>
<evidence type="ECO:0000259" key="2">
    <source>
        <dbReference type="Pfam" id="PF01979"/>
    </source>
</evidence>
<dbReference type="NCBIfam" id="NF005540">
    <property type="entry name" value="PRK07203.1"/>
    <property type="match status" value="1"/>
</dbReference>
<keyword evidence="4" id="KW-1185">Reference proteome</keyword>
<dbReference type="PANTHER" id="PTHR43794">
    <property type="entry name" value="AMINOHYDROLASE SSNA-RELATED"/>
    <property type="match status" value="1"/>
</dbReference>
<sequence length="439" mass="49563">MIIKAKTIITNDESNNFYEDSAILIEGKIIKEIGDFEKIKKENPNQEIVDFSDKLVMPGLICAHSHCYSAYARGMSVSNPTDNFFHVLENLWWALDKKLTLEDVRLNALTTFMESIHNGVTTIIDHHSGPNSIEGSLFTMADAAKELGIRASLCYEVSDRDGLDKRDLGIAENINWIREAEKHDDMLNALFGLHASFTLSDETLAKCQKAMEGFDNGYHVHIAEGIEDEWETFKISGKRVVDRLDAYEIFRPKTLSIHNVHINEREMDILKARDAMAVFNPQSNMNNAVGAPPVLRMLDKNILLGLGTDAYTNDIFESMRVAKVLLTHESHDSTKGFAEAIKLLFENNPKIMDRFLKNPVGKIKEGAYADIIALDYDPMTPLNGNNWMGHAIFGLNGGLVTDSIINGKIVMKDREIKTIDQKEIHEKSRQRAKEIWPKL</sequence>
<reference evidence="3 4" key="1">
    <citation type="journal article" date="2025" name="Anaerobe">
        <title>Description of Anaerococcus kampingiae sp. nov., Anaerococcus groningensis sp. nov., Anaerococcus martiniensis sp. nov., and Anaerococcus cruorum sp. nov., isolated from human clinical specimens.</title>
        <authorList>
            <person name="Boiten K.E."/>
            <person name="Meijer J."/>
            <person name="van Wezel E.M."/>
            <person name="Veloo A.C.M."/>
        </authorList>
    </citation>
    <scope>NUCLEOTIDE SEQUENCE [LARGE SCALE GENOMIC DNA]</scope>
    <source>
        <strain evidence="3 4">ENR0874</strain>
    </source>
</reference>
<dbReference type="NCBIfam" id="TIGR03314">
    <property type="entry name" value="Se_ssnA"/>
    <property type="match status" value="1"/>
</dbReference>
<feature type="domain" description="Amidohydrolase-related" evidence="2">
    <location>
        <begin position="55"/>
        <end position="410"/>
    </location>
</feature>
<keyword evidence="1" id="KW-0378">Hydrolase</keyword>
<dbReference type="Pfam" id="PF01979">
    <property type="entry name" value="Amidohydro_1"/>
    <property type="match status" value="1"/>
</dbReference>
<protein>
    <submittedName>
        <fullName evidence="3">Aminohydrolase SsnA</fullName>
    </submittedName>
</protein>
<dbReference type="InterPro" id="IPR032466">
    <property type="entry name" value="Metal_Hydrolase"/>
</dbReference>
<dbReference type="RefSeq" id="WP_410035312.1">
    <property type="nucleotide sequence ID" value="NZ_JBGMEF010000015.1"/>
</dbReference>
<dbReference type="InterPro" id="IPR017700">
    <property type="entry name" value="Aminohydrolase_SsnA"/>
</dbReference>
<proteinExistence type="predicted"/>
<evidence type="ECO:0000313" key="3">
    <source>
        <dbReference type="EMBL" id="MFO3666720.1"/>
    </source>
</evidence>
<dbReference type="SUPFAM" id="SSF51556">
    <property type="entry name" value="Metallo-dependent hydrolases"/>
    <property type="match status" value="1"/>
</dbReference>
<name>A0ABW9MF40_9FIRM</name>
<dbReference type="Proteomes" id="UP001637994">
    <property type="component" value="Unassembled WGS sequence"/>
</dbReference>
<dbReference type="SUPFAM" id="SSF51338">
    <property type="entry name" value="Composite domain of metallo-dependent hydrolases"/>
    <property type="match status" value="1"/>
</dbReference>
<dbReference type="InterPro" id="IPR011059">
    <property type="entry name" value="Metal-dep_hydrolase_composite"/>
</dbReference>
<dbReference type="PANTHER" id="PTHR43794:SF11">
    <property type="entry name" value="AMIDOHYDROLASE-RELATED DOMAIN-CONTAINING PROTEIN"/>
    <property type="match status" value="1"/>
</dbReference>
<evidence type="ECO:0000256" key="1">
    <source>
        <dbReference type="ARBA" id="ARBA00022801"/>
    </source>
</evidence>
<dbReference type="InterPro" id="IPR050287">
    <property type="entry name" value="MTA/SAH_deaminase"/>
</dbReference>
<evidence type="ECO:0000313" key="4">
    <source>
        <dbReference type="Proteomes" id="UP001637994"/>
    </source>
</evidence>
<comment type="caution">
    <text evidence="3">The sequence shown here is derived from an EMBL/GenBank/DDBJ whole genome shotgun (WGS) entry which is preliminary data.</text>
</comment>
<organism evidence="3 4">
    <name type="scientific">Anaerococcus kampingae</name>
    <dbReference type="NCBI Taxonomy" id="3115614"/>
    <lineage>
        <taxon>Bacteria</taxon>
        <taxon>Bacillati</taxon>
        <taxon>Bacillota</taxon>
        <taxon>Tissierellia</taxon>
        <taxon>Tissierellales</taxon>
        <taxon>Peptoniphilaceae</taxon>
        <taxon>Anaerococcus</taxon>
    </lineage>
</organism>